<sequence length="128" mass="14685">MPLLCSPHYSGSVATLPPSFMAAFIQEKVNHRQQELNPDIQPDELVHINVPSNMDTSFDMPRLYKAAFYPLAESFQVRYTSKTVCAYQVLDGQPVLVLVLFCQEYRARHRGGQLEVDRRVYMHTVLLV</sequence>
<reference evidence="2" key="1">
    <citation type="submission" date="2021-02" db="EMBL/GenBank/DDBJ databases">
        <title>First Annotated Genome of the Yellow-green Alga Tribonema minus.</title>
        <authorList>
            <person name="Mahan K.M."/>
        </authorList>
    </citation>
    <scope>NUCLEOTIDE SEQUENCE</scope>
    <source>
        <strain evidence="2">UTEX B ZZ1240</strain>
    </source>
</reference>
<proteinExistence type="predicted"/>
<feature type="domain" description="CBP/p300-type HAT" evidence="1">
    <location>
        <begin position="10"/>
        <end position="128"/>
    </location>
</feature>
<accession>A0A835Z6P2</accession>
<gene>
    <name evidence="2" type="ORF">JKP88DRAFT_241418</name>
</gene>
<name>A0A835Z6P2_9STRA</name>
<dbReference type="GO" id="GO:0004402">
    <property type="term" value="F:histone acetyltransferase activity"/>
    <property type="evidence" value="ECO:0007669"/>
    <property type="project" value="InterPro"/>
</dbReference>
<evidence type="ECO:0000259" key="1">
    <source>
        <dbReference type="PROSITE" id="PS51727"/>
    </source>
</evidence>
<dbReference type="Proteomes" id="UP000664859">
    <property type="component" value="Unassembled WGS sequence"/>
</dbReference>
<dbReference type="PROSITE" id="PS51727">
    <property type="entry name" value="CBP_P300_HAT"/>
    <property type="match status" value="1"/>
</dbReference>
<evidence type="ECO:0000313" key="2">
    <source>
        <dbReference type="EMBL" id="KAG5183243.1"/>
    </source>
</evidence>
<keyword evidence="3" id="KW-1185">Reference proteome</keyword>
<evidence type="ECO:0000313" key="3">
    <source>
        <dbReference type="Proteomes" id="UP000664859"/>
    </source>
</evidence>
<comment type="caution">
    <text evidence="2">The sequence shown here is derived from an EMBL/GenBank/DDBJ whole genome shotgun (WGS) entry which is preliminary data.</text>
</comment>
<protein>
    <recommendedName>
        <fullName evidence="1">CBP/p300-type HAT domain-containing protein</fullName>
    </recommendedName>
</protein>
<organism evidence="2 3">
    <name type="scientific">Tribonema minus</name>
    <dbReference type="NCBI Taxonomy" id="303371"/>
    <lineage>
        <taxon>Eukaryota</taxon>
        <taxon>Sar</taxon>
        <taxon>Stramenopiles</taxon>
        <taxon>Ochrophyta</taxon>
        <taxon>PX clade</taxon>
        <taxon>Xanthophyceae</taxon>
        <taxon>Tribonematales</taxon>
        <taxon>Tribonemataceae</taxon>
        <taxon>Tribonema</taxon>
    </lineage>
</organism>
<dbReference type="EMBL" id="JAFCMP010000223">
    <property type="protein sequence ID" value="KAG5183243.1"/>
    <property type="molecule type" value="Genomic_DNA"/>
</dbReference>
<dbReference type="InterPro" id="IPR031162">
    <property type="entry name" value="CBP_P300_HAT"/>
</dbReference>
<dbReference type="AlphaFoldDB" id="A0A835Z6P2"/>